<dbReference type="EMBL" id="CAXLJM020000133">
    <property type="protein sequence ID" value="CAL8139985.1"/>
    <property type="molecule type" value="Genomic_DNA"/>
</dbReference>
<evidence type="ECO:0008006" key="5">
    <source>
        <dbReference type="Google" id="ProtNLM"/>
    </source>
</evidence>
<organism evidence="3 4">
    <name type="scientific">Orchesella dallaii</name>
    <dbReference type="NCBI Taxonomy" id="48710"/>
    <lineage>
        <taxon>Eukaryota</taxon>
        <taxon>Metazoa</taxon>
        <taxon>Ecdysozoa</taxon>
        <taxon>Arthropoda</taxon>
        <taxon>Hexapoda</taxon>
        <taxon>Collembola</taxon>
        <taxon>Entomobryomorpha</taxon>
        <taxon>Entomobryoidea</taxon>
        <taxon>Orchesellidae</taxon>
        <taxon>Orchesellinae</taxon>
        <taxon>Orchesella</taxon>
    </lineage>
</organism>
<dbReference type="InterPro" id="IPR012340">
    <property type="entry name" value="NA-bd_OB-fold"/>
</dbReference>
<accession>A0ABP1RZN7</accession>
<dbReference type="InterPro" id="IPR029028">
    <property type="entry name" value="Alpha/beta_knot_MTases"/>
</dbReference>
<comment type="caution">
    <text evidence="3">The sequence shown here is derived from an EMBL/GenBank/DDBJ whole genome shotgun (WGS) entry which is preliminary data.</text>
</comment>
<dbReference type="CDD" id="cd18086">
    <property type="entry name" value="HsC9orf114-like"/>
    <property type="match status" value="1"/>
</dbReference>
<evidence type="ECO:0000313" key="3">
    <source>
        <dbReference type="EMBL" id="CAL8139985.1"/>
    </source>
</evidence>
<dbReference type="Gene3D" id="3.40.1280.10">
    <property type="match status" value="1"/>
</dbReference>
<dbReference type="PANTHER" id="PTHR12150:SF13">
    <property type="entry name" value="METHYLTRANSFERASE C9ORF114-RELATED"/>
    <property type="match status" value="1"/>
</dbReference>
<comment type="similarity">
    <text evidence="1">Belongs to the class IV-like SAM-binding methyltransferase superfamily.</text>
</comment>
<dbReference type="Proteomes" id="UP001642540">
    <property type="component" value="Unassembled WGS sequence"/>
</dbReference>
<gene>
    <name evidence="3" type="ORF">ODALV1_LOCUS28088</name>
</gene>
<keyword evidence="4" id="KW-1185">Reference proteome</keyword>
<proteinExistence type="inferred from homology"/>
<sequence length="376" mass="41736">MDSSKHSDSTSETTNSKSWHFKKQMKAQKQQKLLEQIVKKRTNQGNQCDAVNSKKRTKLEAQLSSVEDRAYPTLAIGGTKSPGPAMAVAGSIIDNAQTPQLKAYLAGQVARAAAIFCVDEIIIYDDTGGHALVGCEQMARILQFLECPQYLRKLLFPIHPDLQFAGIIPPLDLPHHLRRNEALPYREGVVSSRKPVKEFGGGKSYSLVNVGLDRDCRVPKKLPEGVRVTIKFDDSSPTYILKSKGKLKGTAVSPREPKKEANLYWGYSVRIAKSLSKVFSECPFPGGSYDVTVGTSEKGFESRSMKPKAFNNMLIVFGGVQGLEYALENDEEVEENDVRKLFHYYVNTCPTQGSRTIRSEEAILISMSALSHFINK</sequence>
<dbReference type="InterPro" id="IPR003750">
    <property type="entry name" value="Put_MeTrfase-C9orf114-like"/>
</dbReference>
<reference evidence="3 4" key="1">
    <citation type="submission" date="2024-08" db="EMBL/GenBank/DDBJ databases">
        <authorList>
            <person name="Cucini C."/>
            <person name="Frati F."/>
        </authorList>
    </citation>
    <scope>NUCLEOTIDE SEQUENCE [LARGE SCALE GENOMIC DNA]</scope>
</reference>
<dbReference type="InterPro" id="IPR029026">
    <property type="entry name" value="tRNA_m1G_MTases_N"/>
</dbReference>
<dbReference type="SUPFAM" id="SSF75217">
    <property type="entry name" value="alpha/beta knot"/>
    <property type="match status" value="1"/>
</dbReference>
<feature type="region of interest" description="Disordered" evidence="2">
    <location>
        <begin position="1"/>
        <end position="31"/>
    </location>
</feature>
<dbReference type="Pfam" id="PF02598">
    <property type="entry name" value="Methyltrn_RNA_3"/>
    <property type="match status" value="1"/>
</dbReference>
<name>A0ABP1RZN7_9HEXA</name>
<dbReference type="PANTHER" id="PTHR12150">
    <property type="entry name" value="CLASS IV SAM-BINDING METHYLTRANSFERASE-RELATED"/>
    <property type="match status" value="1"/>
</dbReference>
<evidence type="ECO:0000256" key="2">
    <source>
        <dbReference type="SAM" id="MobiDB-lite"/>
    </source>
</evidence>
<evidence type="ECO:0000313" key="4">
    <source>
        <dbReference type="Proteomes" id="UP001642540"/>
    </source>
</evidence>
<protein>
    <recommendedName>
        <fullName evidence="5">Methyltransferase</fullName>
    </recommendedName>
</protein>
<evidence type="ECO:0000256" key="1">
    <source>
        <dbReference type="ARBA" id="ARBA00009841"/>
    </source>
</evidence>
<dbReference type="SUPFAM" id="SSF50249">
    <property type="entry name" value="Nucleic acid-binding proteins"/>
    <property type="match status" value="1"/>
</dbReference>
<dbReference type="Gene3D" id="2.40.50.140">
    <property type="entry name" value="Nucleic acid-binding proteins"/>
    <property type="match status" value="1"/>
</dbReference>